<feature type="compositionally biased region" description="Polar residues" evidence="1">
    <location>
        <begin position="53"/>
        <end position="100"/>
    </location>
</feature>
<dbReference type="EMBL" id="OR460112">
    <property type="protein sequence ID" value="WNS50035.1"/>
    <property type="molecule type" value="mRNA"/>
</dbReference>
<feature type="compositionally biased region" description="Polar residues" evidence="1">
    <location>
        <begin position="17"/>
        <end position="27"/>
    </location>
</feature>
<sequence>MGTEYSHVPTMEPAVATNVSQNHTPPKQKTFEDPRSPTLQVDRTPLKERNDPVSCNTPKNNGPVFKQTQFDPRSPSTALPRTPVNPDQNKRPTLTRTPLSYSRMKDQKRSH</sequence>
<dbReference type="AlphaFoldDB" id="A0AA96MNS7"/>
<evidence type="ECO:0000313" key="2">
    <source>
        <dbReference type="EMBL" id="WNS50035.1"/>
    </source>
</evidence>
<feature type="region of interest" description="Disordered" evidence="1">
    <location>
        <begin position="1"/>
        <end position="111"/>
    </location>
</feature>
<organism evidence="2">
    <name type="scientific">Halisarca dujardinii</name>
    <name type="common">Dujardin's slime sponge</name>
    <dbReference type="NCBI Taxonomy" id="2583056"/>
    <lineage>
        <taxon>Eukaryota</taxon>
        <taxon>Metazoa</taxon>
        <taxon>Porifera</taxon>
        <taxon>Demospongiae</taxon>
        <taxon>Verongimorpha</taxon>
        <taxon>Chondrillida</taxon>
        <taxon>Halisarcidae</taxon>
        <taxon>Halisarca</taxon>
    </lineage>
</organism>
<proteinExistence type="evidence at transcript level"/>
<accession>A0AA96MNS7</accession>
<evidence type="ECO:0000256" key="1">
    <source>
        <dbReference type="SAM" id="MobiDB-lite"/>
    </source>
</evidence>
<name>A0AA96MNS7_HALDU</name>
<reference evidence="2" key="1">
    <citation type="submission" date="2023-08" db="EMBL/GenBank/DDBJ databases">
        <authorList>
            <person name="Adameyko K."/>
            <person name="Kravchuk O."/>
            <person name="Lyupina Y."/>
        </authorList>
    </citation>
    <scope>NUCLEOTIDE SEQUENCE</scope>
</reference>
<protein>
    <submittedName>
        <fullName evidence="2">Uncharacterized protein 3</fullName>
    </submittedName>
</protein>